<dbReference type="OrthoDB" id="3254233at2759"/>
<sequence length="304" mass="33083">MASGQVHGGRELTMWKSDIAEAYHLMPMHPAWQIKQILVKRRTIASSTLLADVVDDNELTGDHWSVPSTIAPHQPSSTASPTLAPSIPCPSLPQSAPAVNPRARGYHWRSWRSTNRTNTQTPSRVPPPCQRDPRCHIARGLGQVRDRGWDENELTATFEAAPPTPGLWTNIWTMENAGGEAEDEGRPMVWETREPRPLIQCSPVQPARFGHGFHPPSPLTPQLPPFATSSAPTPRKCKQVETSNHCHRLFTVTRVSRRPEAPHPSSTPGTVIAPTPLLLAAYHAEGNSGAAASAAAHFISTGPA</sequence>
<evidence type="ECO:0000313" key="2">
    <source>
        <dbReference type="EMBL" id="KDR65305.1"/>
    </source>
</evidence>
<name>A0A067S393_GALM3</name>
<dbReference type="Proteomes" id="UP000027222">
    <property type="component" value="Unassembled WGS sequence"/>
</dbReference>
<organism evidence="2 3">
    <name type="scientific">Galerina marginata (strain CBS 339.88)</name>
    <dbReference type="NCBI Taxonomy" id="685588"/>
    <lineage>
        <taxon>Eukaryota</taxon>
        <taxon>Fungi</taxon>
        <taxon>Dikarya</taxon>
        <taxon>Basidiomycota</taxon>
        <taxon>Agaricomycotina</taxon>
        <taxon>Agaricomycetes</taxon>
        <taxon>Agaricomycetidae</taxon>
        <taxon>Agaricales</taxon>
        <taxon>Agaricineae</taxon>
        <taxon>Strophariaceae</taxon>
        <taxon>Galerina</taxon>
    </lineage>
</organism>
<reference evidence="3" key="1">
    <citation type="journal article" date="2014" name="Proc. Natl. Acad. Sci. U.S.A.">
        <title>Extensive sampling of basidiomycete genomes demonstrates inadequacy of the white-rot/brown-rot paradigm for wood decay fungi.</title>
        <authorList>
            <person name="Riley R."/>
            <person name="Salamov A.A."/>
            <person name="Brown D.W."/>
            <person name="Nagy L.G."/>
            <person name="Floudas D."/>
            <person name="Held B.W."/>
            <person name="Levasseur A."/>
            <person name="Lombard V."/>
            <person name="Morin E."/>
            <person name="Otillar R."/>
            <person name="Lindquist E.A."/>
            <person name="Sun H."/>
            <person name="LaButti K.M."/>
            <person name="Schmutz J."/>
            <person name="Jabbour D."/>
            <person name="Luo H."/>
            <person name="Baker S.E."/>
            <person name="Pisabarro A.G."/>
            <person name="Walton J.D."/>
            <person name="Blanchette R.A."/>
            <person name="Henrissat B."/>
            <person name="Martin F."/>
            <person name="Cullen D."/>
            <person name="Hibbett D.S."/>
            <person name="Grigoriev I.V."/>
        </authorList>
    </citation>
    <scope>NUCLEOTIDE SEQUENCE [LARGE SCALE GENOMIC DNA]</scope>
    <source>
        <strain evidence="3">CBS 339.88</strain>
    </source>
</reference>
<protein>
    <submittedName>
        <fullName evidence="2">Uncharacterized protein</fullName>
    </submittedName>
</protein>
<feature type="compositionally biased region" description="Polar residues" evidence="1">
    <location>
        <begin position="114"/>
        <end position="123"/>
    </location>
</feature>
<keyword evidence="3" id="KW-1185">Reference proteome</keyword>
<evidence type="ECO:0000313" key="3">
    <source>
        <dbReference type="Proteomes" id="UP000027222"/>
    </source>
</evidence>
<dbReference type="EMBL" id="KL142459">
    <property type="protein sequence ID" value="KDR65305.1"/>
    <property type="molecule type" value="Genomic_DNA"/>
</dbReference>
<proteinExistence type="predicted"/>
<evidence type="ECO:0000256" key="1">
    <source>
        <dbReference type="SAM" id="MobiDB-lite"/>
    </source>
</evidence>
<accession>A0A067S393</accession>
<dbReference type="AlphaFoldDB" id="A0A067S393"/>
<feature type="region of interest" description="Disordered" evidence="1">
    <location>
        <begin position="114"/>
        <end position="134"/>
    </location>
</feature>
<gene>
    <name evidence="2" type="ORF">GALMADRAFT_148802</name>
</gene>
<dbReference type="HOGENOM" id="CLU_915411_0_0_1"/>